<dbReference type="InterPro" id="IPR018108">
    <property type="entry name" value="MCP_transmembrane"/>
</dbReference>
<comment type="caution">
    <text evidence="17">Lacks conserved residue(s) required for the propagation of feature annotation.</text>
</comment>
<dbReference type="Proteomes" id="UP000019116">
    <property type="component" value="Chromosome 1A"/>
</dbReference>
<accession>A0A3B5Y7U8</accession>
<keyword evidence="9" id="KW-0809">Transit peptide</keyword>
<protein>
    <recommendedName>
        <fullName evidence="17">ADP/ATP translocase</fullName>
    </recommendedName>
    <alternativeName>
        <fullName evidence="17">ADP,ATP carrier protein</fullName>
    </alternativeName>
</protein>
<dbReference type="EnsemblPlants" id="TraesCS1A02G434300.1">
    <property type="protein sequence ID" value="TraesCS1A02G434300.1"/>
    <property type="gene ID" value="TraesCS1A02G434300"/>
</dbReference>
<dbReference type="GO" id="GO:0005743">
    <property type="term" value="C:mitochondrial inner membrane"/>
    <property type="evidence" value="ECO:0007669"/>
    <property type="project" value="UniProtKB-SubCell"/>
</dbReference>
<dbReference type="Gramene" id="TraesCS1A03G1054600.1">
    <property type="protein sequence ID" value="TraesCS1A03G1054600.1.CDS"/>
    <property type="gene ID" value="TraesCS1A03G1054600"/>
</dbReference>
<name>A0A3B5Y7U8_WHEAT</name>
<evidence type="ECO:0000256" key="2">
    <source>
        <dbReference type="ARBA" id="ARBA00006375"/>
    </source>
</evidence>
<comment type="function">
    <text evidence="17">Catalyzes the exchange of ADP and ATP across the membrane.</text>
</comment>
<evidence type="ECO:0000256" key="12">
    <source>
        <dbReference type="ARBA" id="ARBA00023136"/>
    </source>
</evidence>
<evidence type="ECO:0000256" key="6">
    <source>
        <dbReference type="ARBA" id="ARBA00022692"/>
    </source>
</evidence>
<evidence type="ECO:0000256" key="17">
    <source>
        <dbReference type="RuleBase" id="RU368008"/>
    </source>
</evidence>
<reference evidence="18" key="2">
    <citation type="submission" date="2018-10" db="UniProtKB">
        <authorList>
            <consortium name="EnsemblPlants"/>
        </authorList>
    </citation>
    <scope>IDENTIFICATION</scope>
</reference>
<feature type="transmembrane region" description="Helical" evidence="17">
    <location>
        <begin position="122"/>
        <end position="143"/>
    </location>
</feature>
<comment type="subcellular location">
    <subcellularLocation>
        <location evidence="17">Membrane</location>
        <topology evidence="17">Multi-pass membrane protein</topology>
    </subcellularLocation>
    <subcellularLocation>
        <location evidence="1">Mitochondrion inner membrane</location>
        <topology evidence="1">Multi-pass membrane protein</topology>
    </subcellularLocation>
</comment>
<evidence type="ECO:0000256" key="10">
    <source>
        <dbReference type="ARBA" id="ARBA00022989"/>
    </source>
</evidence>
<proteinExistence type="inferred from homology"/>
<dbReference type="PROSITE" id="PS50920">
    <property type="entry name" value="SOLCAR"/>
    <property type="match status" value="3"/>
</dbReference>
<keyword evidence="4 16" id="KW-0813">Transport</keyword>
<sequence length="305" mass="33996">MAERHNQPGVLEKFFLAGGVSVISKSAAAPFERVKLLLQYQEELVRLGILPEPFKGITDCCKRLVKTEGLRSLWRGNLANVMRYFPQQSLVFSLNEYYNAVVLPAVWGRAPPNSEDRYSTRFFWHAGCGSAAGAMSLLLFYPLEVSRTKLANDLKMKGKWEFDGHLDVYRRILGPRAHVEDLYRGYLVSSYGAGIYRGLYFGLYGALKSIVLTGSSKQDDFLANFALAWMTTNMSAFATYPIDTIRRRMMMNGFSFSEVLLDVGATPRLLYKGAGANILRSGVAGAFMLAGYDQVQASLTSRGKV</sequence>
<dbReference type="GO" id="GO:0140021">
    <property type="term" value="P:mitochondrial ADP transmembrane transport"/>
    <property type="evidence" value="ECO:0007669"/>
    <property type="project" value="InterPro"/>
</dbReference>
<dbReference type="GO" id="GO:1990544">
    <property type="term" value="P:mitochondrial ATP transmembrane transport"/>
    <property type="evidence" value="ECO:0007669"/>
    <property type="project" value="InterPro"/>
</dbReference>
<feature type="repeat" description="Solcar" evidence="15">
    <location>
        <begin position="120"/>
        <end position="210"/>
    </location>
</feature>
<evidence type="ECO:0000256" key="14">
    <source>
        <dbReference type="ARBA" id="ARBA00045250"/>
    </source>
</evidence>
<feature type="repeat" description="Solcar" evidence="15">
    <location>
        <begin position="8"/>
        <end position="101"/>
    </location>
</feature>
<keyword evidence="6 15" id="KW-0812">Transmembrane</keyword>
<comment type="subunit">
    <text evidence="3 17">Monomer.</text>
</comment>
<dbReference type="SMR" id="A0A3B5Y7U8"/>
<dbReference type="OMA" id="RFLWHAG"/>
<dbReference type="InterPro" id="IPR002113">
    <property type="entry name" value="ADT_euk_type"/>
</dbReference>
<evidence type="ECO:0000313" key="18">
    <source>
        <dbReference type="EnsemblPlants" id="TraesCS1A02G434300.1"/>
    </source>
</evidence>
<dbReference type="GO" id="GO:0005471">
    <property type="term" value="F:ATP:ADP antiporter activity"/>
    <property type="evidence" value="ECO:0000318"/>
    <property type="project" value="GO_Central"/>
</dbReference>
<reference evidence="18" key="1">
    <citation type="submission" date="2018-08" db="EMBL/GenBank/DDBJ databases">
        <authorList>
            <person name="Rossello M."/>
        </authorList>
    </citation>
    <scope>NUCLEOTIDE SEQUENCE [LARGE SCALE GENOMIC DNA]</scope>
    <source>
        <strain evidence="18">cv. Chinese Spring</strain>
    </source>
</reference>
<dbReference type="OrthoDB" id="270584at2759"/>
<keyword evidence="11" id="KW-0496">Mitochondrion</keyword>
<evidence type="ECO:0000256" key="11">
    <source>
        <dbReference type="ARBA" id="ARBA00023128"/>
    </source>
</evidence>
<keyword evidence="19" id="KW-1185">Reference proteome</keyword>
<evidence type="ECO:0000256" key="4">
    <source>
        <dbReference type="ARBA" id="ARBA00022448"/>
    </source>
</evidence>
<evidence type="ECO:0000256" key="15">
    <source>
        <dbReference type="PROSITE-ProRule" id="PRU00282"/>
    </source>
</evidence>
<evidence type="ECO:0000256" key="13">
    <source>
        <dbReference type="ARBA" id="ARBA00024143"/>
    </source>
</evidence>
<organism evidence="18">
    <name type="scientific">Triticum aestivum</name>
    <name type="common">Wheat</name>
    <dbReference type="NCBI Taxonomy" id="4565"/>
    <lineage>
        <taxon>Eukaryota</taxon>
        <taxon>Viridiplantae</taxon>
        <taxon>Streptophyta</taxon>
        <taxon>Embryophyta</taxon>
        <taxon>Tracheophyta</taxon>
        <taxon>Spermatophyta</taxon>
        <taxon>Magnoliopsida</taxon>
        <taxon>Liliopsida</taxon>
        <taxon>Poales</taxon>
        <taxon>Poaceae</taxon>
        <taxon>BOP clade</taxon>
        <taxon>Pooideae</taxon>
        <taxon>Triticodae</taxon>
        <taxon>Triticeae</taxon>
        <taxon>Triticinae</taxon>
        <taxon>Triticum</taxon>
    </lineage>
</organism>
<dbReference type="PANTHER" id="PTHR45635:SF47">
    <property type="entry name" value="ADP,ATP CARRIER PROTEIN, MITOCHONDRIAL"/>
    <property type="match status" value="1"/>
</dbReference>
<comment type="function">
    <text evidence="14">ADP:ATP antiporter that mediates import of ADP into the mitochondrial matrix for ATP synthesis, and export of ATP out to fuel the cell. Cycles between the cytoplasmic-open state (c-state) and the matrix-open state (m-state): operates by the alternating access mechanism with a single substrate-binding site intermittently exposed to either the cytosolic (c-state) or matrix (m-state) side of the inner mitochondrial membrane.</text>
</comment>
<dbReference type="Gene3D" id="1.50.40.10">
    <property type="entry name" value="Mitochondrial carrier domain"/>
    <property type="match status" value="1"/>
</dbReference>
<evidence type="ECO:0000256" key="5">
    <source>
        <dbReference type="ARBA" id="ARBA00022449"/>
    </source>
</evidence>
<evidence type="ECO:0000256" key="8">
    <source>
        <dbReference type="ARBA" id="ARBA00022792"/>
    </source>
</evidence>
<evidence type="ECO:0000256" key="9">
    <source>
        <dbReference type="ARBA" id="ARBA00022946"/>
    </source>
</evidence>
<feature type="transmembrane region" description="Helical" evidence="17">
    <location>
        <begin position="221"/>
        <end position="242"/>
    </location>
</feature>
<dbReference type="STRING" id="4565.A0A3B5Y7U8"/>
<keyword evidence="12 15" id="KW-0472">Membrane</keyword>
<keyword evidence="5" id="KW-0050">Antiport</keyword>
<evidence type="ECO:0000256" key="7">
    <source>
        <dbReference type="ARBA" id="ARBA00022737"/>
    </source>
</evidence>
<dbReference type="Gramene" id="TraesCS1A02G434300.1">
    <property type="protein sequence ID" value="TraesCS1A02G434300.1"/>
    <property type="gene ID" value="TraesCS1A02G434300"/>
</dbReference>
<gene>
    <name evidence="18" type="primary">LOC123182991</name>
</gene>
<dbReference type="PANTHER" id="PTHR45635">
    <property type="entry name" value="ADP,ATP CARRIER PROTEIN 1-RELATED-RELATED"/>
    <property type="match status" value="1"/>
</dbReference>
<dbReference type="InterPro" id="IPR002067">
    <property type="entry name" value="MCP"/>
</dbReference>
<comment type="catalytic activity">
    <reaction evidence="13">
        <text>ADP(in) + ATP(out) = ADP(out) + ATP(in)</text>
        <dbReference type="Rhea" id="RHEA:34999"/>
        <dbReference type="ChEBI" id="CHEBI:30616"/>
        <dbReference type="ChEBI" id="CHEBI:456216"/>
    </reaction>
    <physiologicalReaction direction="left-to-right" evidence="13">
        <dbReference type="Rhea" id="RHEA:35000"/>
    </physiologicalReaction>
</comment>
<dbReference type="PRINTS" id="PR00926">
    <property type="entry name" value="MITOCARRIER"/>
</dbReference>
<feature type="repeat" description="Solcar" evidence="15">
    <location>
        <begin position="219"/>
        <end position="298"/>
    </location>
</feature>
<evidence type="ECO:0000256" key="3">
    <source>
        <dbReference type="ARBA" id="ARBA00011245"/>
    </source>
</evidence>
<evidence type="ECO:0000313" key="19">
    <source>
        <dbReference type="Proteomes" id="UP000019116"/>
    </source>
</evidence>
<keyword evidence="8" id="KW-0999">Mitochondrion inner membrane</keyword>
<evidence type="ECO:0000256" key="16">
    <source>
        <dbReference type="RuleBase" id="RU000488"/>
    </source>
</evidence>
<dbReference type="SUPFAM" id="SSF103506">
    <property type="entry name" value="Mitochondrial carrier"/>
    <property type="match status" value="1"/>
</dbReference>
<keyword evidence="10 17" id="KW-1133">Transmembrane helix</keyword>
<keyword evidence="7" id="KW-0677">Repeat</keyword>
<dbReference type="PRINTS" id="PR00927">
    <property type="entry name" value="ADPTRNSLCASE"/>
</dbReference>
<dbReference type="InterPro" id="IPR023395">
    <property type="entry name" value="MCP_dom_sf"/>
</dbReference>
<comment type="similarity">
    <text evidence="2 16">Belongs to the mitochondrial carrier (TC 2.A.29) family.</text>
</comment>
<evidence type="ECO:0000256" key="1">
    <source>
        <dbReference type="ARBA" id="ARBA00004448"/>
    </source>
</evidence>
<dbReference type="AlphaFoldDB" id="A0A3B5Y7U8"/>
<dbReference type="Pfam" id="PF00153">
    <property type="entry name" value="Mito_carr"/>
    <property type="match status" value="3"/>
</dbReference>